<gene>
    <name evidence="2" type="ORF">EI290_07355</name>
</gene>
<name>A0A428JQC5_9BACT</name>
<keyword evidence="3" id="KW-1185">Reference proteome</keyword>
<dbReference type="SUPFAM" id="SSF51703">
    <property type="entry name" value="Cobalamin (vitamin B12)-dependent enzymes"/>
    <property type="match status" value="1"/>
</dbReference>
<evidence type="ECO:0000259" key="1">
    <source>
        <dbReference type="Pfam" id="PF01642"/>
    </source>
</evidence>
<sequence length="592" mass="64886">MADSLRSAPVSFSEFDAVTTAQWQERIARDLKGQDPASLTWTTPDGFVVQPFYHQEALQALGGWPSPLARPATHWRNVPTYSVPALERGHGAIRRAAEALERGAEGAHFVLGHSEGFDTDYLQQRMPLATTYVGYTVRGGVSGLLQRLAALPSPPRGFLVSDPVTRHAPDLAAQLDEVREAVRTARAWPAFKVLGLDVAFYGNRGATATQQLAFALSTAAAYLSELPTADLAVAEVAAALHLHVAVGPNYFFEIAKLRALRKLWATLLHAYGLPAEAAQQLTIFASTATWSQTTLDPHTNLLRTTTEAMSAVLGGADAVSVGTFDCLFHAPNEFAERLARNLPVLLREEAYLDRVQDPAAGSYYVETLTDQLAREGWALFQKIQAQGGLPAATGFVLQELHTSAQAQFRRIANGEQVVVGTNKFHNPNEKFDYNPKRLLRSRDFDSTRATYPAEVLRLATALHFERREKKKKRAALVLLGAHTNQTILESFLMTLPEADRTELHKSHPEGTLSVLFSSAEEATLMYATPEQFGRLARAISHVPIDEPNFIAPALLTADLATMQEATHIFGLKEFTVQGYSTEAVLARLQGKK</sequence>
<dbReference type="OrthoDB" id="9762378at2"/>
<dbReference type="InterPro" id="IPR016176">
    <property type="entry name" value="Cbl-dep_enz_cat"/>
</dbReference>
<protein>
    <recommendedName>
        <fullName evidence="1">Methylmalonyl-CoA mutase alpha/beta chain catalytic domain-containing protein</fullName>
    </recommendedName>
</protein>
<comment type="caution">
    <text evidence="2">The sequence shown here is derived from an EMBL/GenBank/DDBJ whole genome shotgun (WGS) entry which is preliminary data.</text>
</comment>
<dbReference type="InterPro" id="IPR006099">
    <property type="entry name" value="MeMalonylCoA_mutase_a/b_cat"/>
</dbReference>
<dbReference type="GO" id="GO:0031419">
    <property type="term" value="F:cobalamin binding"/>
    <property type="evidence" value="ECO:0007669"/>
    <property type="project" value="InterPro"/>
</dbReference>
<evidence type="ECO:0000313" key="2">
    <source>
        <dbReference type="EMBL" id="RSK35506.1"/>
    </source>
</evidence>
<proteinExistence type="predicted"/>
<evidence type="ECO:0000313" key="3">
    <source>
        <dbReference type="Proteomes" id="UP000280066"/>
    </source>
</evidence>
<dbReference type="GO" id="GO:0016866">
    <property type="term" value="F:intramolecular transferase activity"/>
    <property type="evidence" value="ECO:0007669"/>
    <property type="project" value="InterPro"/>
</dbReference>
<feature type="domain" description="Methylmalonyl-CoA mutase alpha/beta chain catalytic" evidence="1">
    <location>
        <begin position="185"/>
        <end position="434"/>
    </location>
</feature>
<dbReference type="PANTHER" id="PTHR48101:SF1">
    <property type="entry name" value="METHYLMALONYL-COA MUTASE, LARGE SUBUNIT"/>
    <property type="match status" value="1"/>
</dbReference>
<accession>A0A428JQC5</accession>
<reference evidence="2 3" key="1">
    <citation type="submission" date="2018-12" db="EMBL/GenBank/DDBJ databases">
        <authorList>
            <person name="Feng G."/>
            <person name="Zhu H."/>
        </authorList>
    </citation>
    <scope>NUCLEOTIDE SEQUENCE [LARGE SCALE GENOMIC DNA]</scope>
    <source>
        <strain evidence="2 3">9PBR-2</strain>
    </source>
</reference>
<dbReference type="PANTHER" id="PTHR48101">
    <property type="entry name" value="METHYLMALONYL-COA MUTASE, MITOCHONDRIAL-RELATED"/>
    <property type="match status" value="1"/>
</dbReference>
<organism evidence="2 3">
    <name type="scientific">Hymenobacter metallilatus</name>
    <dbReference type="NCBI Taxonomy" id="2493666"/>
    <lineage>
        <taxon>Bacteria</taxon>
        <taxon>Pseudomonadati</taxon>
        <taxon>Bacteroidota</taxon>
        <taxon>Cytophagia</taxon>
        <taxon>Cytophagales</taxon>
        <taxon>Hymenobacteraceae</taxon>
        <taxon>Hymenobacter</taxon>
    </lineage>
</organism>
<dbReference type="EMBL" id="RWIS01000003">
    <property type="protein sequence ID" value="RSK35506.1"/>
    <property type="molecule type" value="Genomic_DNA"/>
</dbReference>
<dbReference type="RefSeq" id="WP_125428222.1">
    <property type="nucleotide sequence ID" value="NZ_RWIS01000003.1"/>
</dbReference>
<dbReference type="AlphaFoldDB" id="A0A428JQC5"/>
<dbReference type="Gene3D" id="3.20.20.240">
    <property type="entry name" value="Methylmalonyl-CoA mutase"/>
    <property type="match status" value="1"/>
</dbReference>
<dbReference type="Proteomes" id="UP000280066">
    <property type="component" value="Unassembled WGS sequence"/>
</dbReference>
<dbReference type="Pfam" id="PF01642">
    <property type="entry name" value="MM_CoA_mutase"/>
    <property type="match status" value="1"/>
</dbReference>